<name>Q4ZCM0_9CAUD</name>
<sequence>MHSELQKQKKIQVHYPAKPQKVNVTAKAKSAVISAE</sequence>
<keyword evidence="2" id="KW-1185">Reference proteome</keyword>
<organism evidence="1 2">
    <name type="scientific">Staphylococcus phage 47</name>
    <dbReference type="NCBI Taxonomy" id="2936812"/>
    <lineage>
        <taxon>Viruses</taxon>
        <taxon>Duplodnaviria</taxon>
        <taxon>Heunggongvirae</taxon>
        <taxon>Uroviricota</taxon>
        <taxon>Caudoviricetes</taxon>
        <taxon>Triavirus</taxon>
        <taxon>Triavirus tv47</taxon>
    </lineage>
</organism>
<dbReference type="EMBL" id="AY954957">
    <property type="protein sequence ID" value="AAX91261.1"/>
    <property type="molecule type" value="Genomic_DNA"/>
</dbReference>
<dbReference type="Proteomes" id="UP000000985">
    <property type="component" value="Segment"/>
</dbReference>
<reference evidence="1 2" key="1">
    <citation type="journal article" date="2005" name="Proc. Natl. Acad. Sci. U.S.A.">
        <title>The complete genomes and proteomes of 27 Staphylococcus aureus bacteriophages.</title>
        <authorList>
            <person name="Kwan T."/>
            <person name="Liu J."/>
            <person name="Dubow M."/>
            <person name="Gros P."/>
            <person name="Pelletier J."/>
        </authorList>
    </citation>
    <scope>NUCLEOTIDE SEQUENCE</scope>
</reference>
<accession>Q4ZCM0</accession>
<proteinExistence type="predicted"/>
<evidence type="ECO:0000313" key="2">
    <source>
        <dbReference type="Proteomes" id="UP000000985"/>
    </source>
</evidence>
<evidence type="ECO:0000313" key="1">
    <source>
        <dbReference type="EMBL" id="AAX91261.1"/>
    </source>
</evidence>
<protein>
    <submittedName>
        <fullName evidence="1">ORF159</fullName>
    </submittedName>
</protein>